<comment type="similarity">
    <text evidence="2">Belongs to the SusD family.</text>
</comment>
<dbReference type="Gene3D" id="1.25.40.390">
    <property type="match status" value="1"/>
</dbReference>
<dbReference type="AlphaFoldDB" id="A0A1W2F5J2"/>
<dbReference type="InterPro" id="IPR012944">
    <property type="entry name" value="SusD_RagB_dom"/>
</dbReference>
<comment type="subcellular location">
    <subcellularLocation>
        <location evidence="1">Cell outer membrane</location>
    </subcellularLocation>
</comment>
<sequence length="594" mass="66862">MKFNRLLYIALILSGVSISSCKKDFLQRDPQTTITKPLFFLTTTDLETYTNGFYENLPTPLDDMNSDNIATHNVSVETDMLVRGQITQDNYGGWDTNDWKKLRAINYMLDNVGQVNGNQVDIDHYIGIARFFRAMFYFEKIKKYSNVPWYSSVLVDGDQALYKGQDPRAFVADKVLEDLQFAVNHIKTDGTNTRITKWAALSLLSRFALHEGTFRKYHSELGLTNDYSRFLTIAVESSTKIMTEGGFSIFGNGSADYASLFNATSLSGNKEIILWKDFDPALDVGHGASLVLNFNFALSRSLAESYLNTDGTPFTNFTKPFAQLFDNRDPRMKATINYPGWAQFGGAALHKINPTMGGYGQIKFYPSRADLNQGYIKQYNDIPVFRLAEILLINAEAKAELGPINQSDLDNTVNKLRSRVGMPNMNIGVALDPALVTLYPNANASNLNVLLEIRRERRVELACEGLRYDDLMRWKVGKLIQNSQQGIYVPALGAYDVTGDGVQDIAILESATNEAPIAGLPEPVKATLTKYYLKDASGKDNTFYLSGGNSGFVSFTRDRDLPRTFIEPKYYYRPIPRQQILLNDKLKQVFGWDQ</sequence>
<evidence type="ECO:0000256" key="4">
    <source>
        <dbReference type="ARBA" id="ARBA00023136"/>
    </source>
</evidence>
<dbReference type="Proteomes" id="UP000192678">
    <property type="component" value="Unassembled WGS sequence"/>
</dbReference>
<keyword evidence="4" id="KW-0472">Membrane</keyword>
<keyword evidence="3" id="KW-0732">Signal</keyword>
<organism evidence="8 9">
    <name type="scientific">Pedobacter nyackensis</name>
    <dbReference type="NCBI Taxonomy" id="475255"/>
    <lineage>
        <taxon>Bacteria</taxon>
        <taxon>Pseudomonadati</taxon>
        <taxon>Bacteroidota</taxon>
        <taxon>Sphingobacteriia</taxon>
        <taxon>Sphingobacteriales</taxon>
        <taxon>Sphingobacteriaceae</taxon>
        <taxon>Pedobacter</taxon>
    </lineage>
</organism>
<dbReference type="Pfam" id="PF07980">
    <property type="entry name" value="SusD_RagB"/>
    <property type="match status" value="1"/>
</dbReference>
<evidence type="ECO:0000256" key="5">
    <source>
        <dbReference type="ARBA" id="ARBA00023237"/>
    </source>
</evidence>
<accession>A0A1W2F5J2</accession>
<evidence type="ECO:0000259" key="7">
    <source>
        <dbReference type="Pfam" id="PF14322"/>
    </source>
</evidence>
<dbReference type="GO" id="GO:0009279">
    <property type="term" value="C:cell outer membrane"/>
    <property type="evidence" value="ECO:0007669"/>
    <property type="project" value="UniProtKB-SubCell"/>
</dbReference>
<name>A0A1W2F5J2_9SPHI</name>
<dbReference type="STRING" id="475255.SAMN04488101_12210"/>
<dbReference type="EMBL" id="FWYB01000022">
    <property type="protein sequence ID" value="SMD17193.1"/>
    <property type="molecule type" value="Genomic_DNA"/>
</dbReference>
<reference evidence="8 9" key="1">
    <citation type="submission" date="2017-04" db="EMBL/GenBank/DDBJ databases">
        <authorList>
            <person name="Afonso C.L."/>
            <person name="Miller P.J."/>
            <person name="Scott M.A."/>
            <person name="Spackman E."/>
            <person name="Goraichik I."/>
            <person name="Dimitrov K.M."/>
            <person name="Suarez D.L."/>
            <person name="Swayne D.E."/>
        </authorList>
    </citation>
    <scope>NUCLEOTIDE SEQUENCE [LARGE SCALE GENOMIC DNA]</scope>
    <source>
        <strain evidence="8 9">DSM 19625</strain>
    </source>
</reference>
<keyword evidence="5" id="KW-0998">Cell outer membrane</keyword>
<evidence type="ECO:0000256" key="3">
    <source>
        <dbReference type="ARBA" id="ARBA00022729"/>
    </source>
</evidence>
<dbReference type="PROSITE" id="PS51257">
    <property type="entry name" value="PROKAR_LIPOPROTEIN"/>
    <property type="match status" value="1"/>
</dbReference>
<evidence type="ECO:0000256" key="1">
    <source>
        <dbReference type="ARBA" id="ARBA00004442"/>
    </source>
</evidence>
<dbReference type="Pfam" id="PF14322">
    <property type="entry name" value="SusD-like_3"/>
    <property type="match status" value="1"/>
</dbReference>
<evidence type="ECO:0000259" key="6">
    <source>
        <dbReference type="Pfam" id="PF07980"/>
    </source>
</evidence>
<feature type="domain" description="SusD-like N-terminal" evidence="7">
    <location>
        <begin position="56"/>
        <end position="209"/>
    </location>
</feature>
<dbReference type="RefSeq" id="WP_084292233.1">
    <property type="nucleotide sequence ID" value="NZ_FWYB01000022.1"/>
</dbReference>
<dbReference type="SUPFAM" id="SSF48452">
    <property type="entry name" value="TPR-like"/>
    <property type="match status" value="1"/>
</dbReference>
<dbReference type="InterPro" id="IPR033985">
    <property type="entry name" value="SusD-like_N"/>
</dbReference>
<evidence type="ECO:0000256" key="2">
    <source>
        <dbReference type="ARBA" id="ARBA00006275"/>
    </source>
</evidence>
<protein>
    <submittedName>
        <fullName evidence="8">Starch-binding associating with outer membrane</fullName>
    </submittedName>
</protein>
<dbReference type="OrthoDB" id="5694214at2"/>
<evidence type="ECO:0000313" key="9">
    <source>
        <dbReference type="Proteomes" id="UP000192678"/>
    </source>
</evidence>
<dbReference type="InterPro" id="IPR011990">
    <property type="entry name" value="TPR-like_helical_dom_sf"/>
</dbReference>
<keyword evidence="9" id="KW-1185">Reference proteome</keyword>
<gene>
    <name evidence="8" type="ORF">SAMN04488101_12210</name>
</gene>
<feature type="domain" description="RagB/SusD" evidence="6">
    <location>
        <begin position="295"/>
        <end position="592"/>
    </location>
</feature>
<proteinExistence type="inferred from homology"/>
<evidence type="ECO:0000313" key="8">
    <source>
        <dbReference type="EMBL" id="SMD17193.1"/>
    </source>
</evidence>